<dbReference type="SMART" id="SM00116">
    <property type="entry name" value="CBS"/>
    <property type="match status" value="2"/>
</dbReference>
<feature type="domain" description="CBS" evidence="6">
    <location>
        <begin position="259"/>
        <end position="321"/>
    </location>
</feature>
<evidence type="ECO:0000256" key="5">
    <source>
        <dbReference type="SAM" id="Phobius"/>
    </source>
</evidence>
<dbReference type="Pfam" id="PF00571">
    <property type="entry name" value="CBS"/>
    <property type="match status" value="2"/>
</dbReference>
<feature type="domain" description="CBS" evidence="6">
    <location>
        <begin position="201"/>
        <end position="258"/>
    </location>
</feature>
<evidence type="ECO:0000259" key="6">
    <source>
        <dbReference type="PROSITE" id="PS51371"/>
    </source>
</evidence>
<dbReference type="InterPro" id="IPR046342">
    <property type="entry name" value="CBS_dom_sf"/>
</dbReference>
<dbReference type="SUPFAM" id="SSF54631">
    <property type="entry name" value="CBS-domain pair"/>
    <property type="match status" value="1"/>
</dbReference>
<gene>
    <name evidence="8" type="ORF">NCTC10166_00765</name>
</gene>
<protein>
    <submittedName>
        <fullName evidence="8">Mg2+ and Co2+ transporter CorB</fullName>
    </submittedName>
</protein>
<dbReference type="RefSeq" id="WP_129720146.1">
    <property type="nucleotide sequence ID" value="NZ_LR214951.1"/>
</dbReference>
<evidence type="ECO:0000259" key="7">
    <source>
        <dbReference type="PROSITE" id="PS51846"/>
    </source>
</evidence>
<evidence type="ECO:0000256" key="4">
    <source>
        <dbReference type="PROSITE-ProRule" id="PRU01193"/>
    </source>
</evidence>
<dbReference type="PANTHER" id="PTHR22777:SF17">
    <property type="entry name" value="UPF0053 PROTEIN SLL0260"/>
    <property type="match status" value="1"/>
</dbReference>
<keyword evidence="1" id="KW-0677">Repeat</keyword>
<feature type="transmembrane region" description="Helical" evidence="5">
    <location>
        <begin position="64"/>
        <end position="85"/>
    </location>
</feature>
<evidence type="ECO:0000256" key="3">
    <source>
        <dbReference type="PROSITE-ProRule" id="PRU00703"/>
    </source>
</evidence>
<keyword evidence="4 5" id="KW-0812">Transmembrane</keyword>
<evidence type="ECO:0000313" key="8">
    <source>
        <dbReference type="EMBL" id="VEU59780.1"/>
    </source>
</evidence>
<feature type="transmembrane region" description="Helical" evidence="5">
    <location>
        <begin position="97"/>
        <end position="119"/>
    </location>
</feature>
<dbReference type="InterPro" id="IPR002550">
    <property type="entry name" value="CNNM"/>
</dbReference>
<evidence type="ECO:0000256" key="1">
    <source>
        <dbReference type="ARBA" id="ARBA00022737"/>
    </source>
</evidence>
<keyword evidence="4 5" id="KW-0472">Membrane</keyword>
<dbReference type="Pfam" id="PF01595">
    <property type="entry name" value="CNNM"/>
    <property type="match status" value="1"/>
</dbReference>
<dbReference type="GO" id="GO:0005886">
    <property type="term" value="C:plasma membrane"/>
    <property type="evidence" value="ECO:0007669"/>
    <property type="project" value="TreeGrafter"/>
</dbReference>
<organism evidence="8 9">
    <name type="scientific">Mesomycoplasma neurolyticum</name>
    <dbReference type="NCBI Taxonomy" id="2120"/>
    <lineage>
        <taxon>Bacteria</taxon>
        <taxon>Bacillati</taxon>
        <taxon>Mycoplasmatota</taxon>
        <taxon>Mycoplasmoidales</taxon>
        <taxon>Metamycoplasmataceae</taxon>
        <taxon>Mesomycoplasma</taxon>
    </lineage>
</organism>
<dbReference type="AlphaFoldDB" id="A0A449A668"/>
<name>A0A449A668_9BACT</name>
<feature type="transmembrane region" description="Helical" evidence="5">
    <location>
        <begin position="131"/>
        <end position="149"/>
    </location>
</feature>
<sequence>MQDLKLIILSLLIFILVIISSLSSASETSFLSINTAKLEDYFKDKHQFVKKKILKLHKKFSGTLSTILLINNIVNIAASATMSAIVSSLSLNNNWEIIISTAIMTPIIVLIGEIIPKIIARKFPITFLKNTWWIIYFFYYLFWPITFLISKISKENPITNTESELKYIIDIAGKEGVLEKEESLLTKRALDFDSIKVHKHYTRLRKTTSIKYESTLEEIRNIFYDTGFSRLPVEKNKKFIGIILLKDIFYLKNEEDFEIDKFIVKVPNISSNTLLKNALYKLKENQSHFAFITKNNEDKTIIGIITIEDIIEELVGEIYDEHDFRDENEIYIINANKIIVHYSTKIDKINKILEVDIPLEEETIGKYLETLTTKKMNLKFKHKENNLYYKVIENKKNKEIKFEVLLEN</sequence>
<accession>A0A449A668</accession>
<proteinExistence type="predicted"/>
<dbReference type="KEGG" id="mnu:NCTC10166_00765"/>
<keyword evidence="9" id="KW-1185">Reference proteome</keyword>
<reference evidence="8 9" key="1">
    <citation type="submission" date="2019-01" db="EMBL/GenBank/DDBJ databases">
        <authorList>
            <consortium name="Pathogen Informatics"/>
        </authorList>
    </citation>
    <scope>NUCLEOTIDE SEQUENCE [LARGE SCALE GENOMIC DNA]</scope>
    <source>
        <strain evidence="8 9">NCTC10166</strain>
    </source>
</reference>
<dbReference type="EMBL" id="LR214951">
    <property type="protein sequence ID" value="VEU59780.1"/>
    <property type="molecule type" value="Genomic_DNA"/>
</dbReference>
<evidence type="ECO:0000313" key="9">
    <source>
        <dbReference type="Proteomes" id="UP000289440"/>
    </source>
</evidence>
<keyword evidence="4 5" id="KW-1133">Transmembrane helix</keyword>
<dbReference type="PROSITE" id="PS51371">
    <property type="entry name" value="CBS"/>
    <property type="match status" value="2"/>
</dbReference>
<dbReference type="Proteomes" id="UP000289440">
    <property type="component" value="Chromosome"/>
</dbReference>
<keyword evidence="2 3" id="KW-0129">CBS domain</keyword>
<evidence type="ECO:0000256" key="2">
    <source>
        <dbReference type="ARBA" id="ARBA00023122"/>
    </source>
</evidence>
<dbReference type="Gene3D" id="3.10.580.10">
    <property type="entry name" value="CBS-domain"/>
    <property type="match status" value="1"/>
</dbReference>
<dbReference type="PROSITE" id="PS51846">
    <property type="entry name" value="CNNM"/>
    <property type="match status" value="1"/>
</dbReference>
<dbReference type="PANTHER" id="PTHR22777">
    <property type="entry name" value="HEMOLYSIN-RELATED"/>
    <property type="match status" value="1"/>
</dbReference>
<dbReference type="InterPro" id="IPR000644">
    <property type="entry name" value="CBS_dom"/>
</dbReference>
<dbReference type="OrthoDB" id="9798188at2"/>
<feature type="domain" description="CNNM transmembrane" evidence="7">
    <location>
        <begin position="2"/>
        <end position="182"/>
    </location>
</feature>